<dbReference type="Pfam" id="PF21361">
    <property type="entry name" value="Sina_ZnF"/>
    <property type="match status" value="1"/>
</dbReference>
<evidence type="ECO:0000256" key="5">
    <source>
        <dbReference type="ARBA" id="ARBA00022679"/>
    </source>
</evidence>
<feature type="domain" description="RING-type" evidence="12">
    <location>
        <begin position="407"/>
        <end position="442"/>
    </location>
</feature>
<evidence type="ECO:0000256" key="8">
    <source>
        <dbReference type="ARBA" id="ARBA00022786"/>
    </source>
</evidence>
<comment type="catalytic activity">
    <reaction evidence="1">
        <text>S-ubiquitinyl-[E2 ubiquitin-conjugating enzyme]-L-cysteine + [acceptor protein]-L-lysine = [E2 ubiquitin-conjugating enzyme]-L-cysteine + N(6)-ubiquitinyl-[acceptor protein]-L-lysine.</text>
        <dbReference type="EC" id="2.3.2.27"/>
    </reaction>
</comment>
<keyword evidence="7 10" id="KW-0863">Zinc-finger</keyword>
<feature type="region of interest" description="Disordered" evidence="11">
    <location>
        <begin position="1"/>
        <end position="35"/>
    </location>
</feature>
<keyword evidence="9" id="KW-0862">Zinc</keyword>
<proteinExistence type="inferred from homology"/>
<dbReference type="SUPFAM" id="SSF57850">
    <property type="entry name" value="RING/U-box"/>
    <property type="match status" value="1"/>
</dbReference>
<comment type="pathway">
    <text evidence="2">Protein modification; protein ubiquitination.</text>
</comment>
<keyword evidence="6" id="KW-0479">Metal-binding</keyword>
<comment type="similarity">
    <text evidence="3">Belongs to the SINA (Seven in absentia) family.</text>
</comment>
<feature type="region of interest" description="Disordered" evidence="11">
    <location>
        <begin position="175"/>
        <end position="392"/>
    </location>
</feature>
<dbReference type="GO" id="GO:0031624">
    <property type="term" value="F:ubiquitin conjugating enzyme binding"/>
    <property type="evidence" value="ECO:0007669"/>
    <property type="project" value="TreeGrafter"/>
</dbReference>
<dbReference type="EMBL" id="JAHWGI010000700">
    <property type="protein sequence ID" value="KAK3917224.1"/>
    <property type="molecule type" value="Genomic_DNA"/>
</dbReference>
<dbReference type="GO" id="GO:0061630">
    <property type="term" value="F:ubiquitin protein ligase activity"/>
    <property type="evidence" value="ECO:0007669"/>
    <property type="project" value="UniProtKB-EC"/>
</dbReference>
<dbReference type="GO" id="GO:0008270">
    <property type="term" value="F:zinc ion binding"/>
    <property type="evidence" value="ECO:0007669"/>
    <property type="project" value="UniProtKB-KW"/>
</dbReference>
<evidence type="ECO:0000259" key="12">
    <source>
        <dbReference type="PROSITE" id="PS50089"/>
    </source>
</evidence>
<name>A0AAE1LFV9_9NEOP</name>
<dbReference type="GO" id="GO:0005737">
    <property type="term" value="C:cytoplasm"/>
    <property type="evidence" value="ECO:0007669"/>
    <property type="project" value="TreeGrafter"/>
</dbReference>
<keyword evidence="5" id="KW-0808">Transferase</keyword>
<reference evidence="14" key="1">
    <citation type="submission" date="2021-07" db="EMBL/GenBank/DDBJ databases">
        <authorList>
            <person name="Catto M.A."/>
            <person name="Jacobson A."/>
            <person name="Kennedy G."/>
            <person name="Labadie P."/>
            <person name="Hunt B.G."/>
            <person name="Srinivasan R."/>
        </authorList>
    </citation>
    <scope>NUCLEOTIDE SEQUENCE</scope>
    <source>
        <strain evidence="14">PL_HMW_Pooled</strain>
        <tissue evidence="14">Head</tissue>
    </source>
</reference>
<dbReference type="Pfam" id="PF21362">
    <property type="entry name" value="Sina_RING"/>
    <property type="match status" value="1"/>
</dbReference>
<feature type="compositionally biased region" description="Acidic residues" evidence="11">
    <location>
        <begin position="226"/>
        <end position="306"/>
    </location>
</feature>
<accession>A0AAE1LFV9</accession>
<feature type="compositionally biased region" description="Acidic residues" evidence="11">
    <location>
        <begin position="201"/>
        <end position="219"/>
    </location>
</feature>
<dbReference type="InterPro" id="IPR013083">
    <property type="entry name" value="Znf_RING/FYVE/PHD"/>
</dbReference>
<feature type="compositionally biased region" description="Acidic residues" evidence="11">
    <location>
        <begin position="175"/>
        <end position="190"/>
    </location>
</feature>
<dbReference type="PANTHER" id="PTHR45877:SF2">
    <property type="entry name" value="E3 UBIQUITIN-PROTEIN LIGASE SINA-RELATED"/>
    <property type="match status" value="1"/>
</dbReference>
<evidence type="ECO:0000256" key="6">
    <source>
        <dbReference type="ARBA" id="ARBA00022723"/>
    </source>
</evidence>
<dbReference type="InterPro" id="IPR049548">
    <property type="entry name" value="Sina-like_RING"/>
</dbReference>
<dbReference type="InterPro" id="IPR013010">
    <property type="entry name" value="Znf_SIAH"/>
</dbReference>
<evidence type="ECO:0000256" key="11">
    <source>
        <dbReference type="SAM" id="MobiDB-lite"/>
    </source>
</evidence>
<keyword evidence="15" id="KW-1185">Reference proteome</keyword>
<dbReference type="PANTHER" id="PTHR45877">
    <property type="entry name" value="E3 UBIQUITIN-PROTEIN LIGASE SIAH2"/>
    <property type="match status" value="1"/>
</dbReference>
<feature type="domain" description="SIAH-type" evidence="13">
    <location>
        <begin position="459"/>
        <end position="518"/>
    </location>
</feature>
<dbReference type="InterPro" id="IPR004162">
    <property type="entry name" value="SINA-like_animal"/>
</dbReference>
<organism evidence="14 15">
    <name type="scientific">Frankliniella fusca</name>
    <dbReference type="NCBI Taxonomy" id="407009"/>
    <lineage>
        <taxon>Eukaryota</taxon>
        <taxon>Metazoa</taxon>
        <taxon>Ecdysozoa</taxon>
        <taxon>Arthropoda</taxon>
        <taxon>Hexapoda</taxon>
        <taxon>Insecta</taxon>
        <taxon>Pterygota</taxon>
        <taxon>Neoptera</taxon>
        <taxon>Paraneoptera</taxon>
        <taxon>Thysanoptera</taxon>
        <taxon>Terebrantia</taxon>
        <taxon>Thripoidea</taxon>
        <taxon>Thripidae</taxon>
        <taxon>Frankliniella</taxon>
    </lineage>
</organism>
<feature type="compositionally biased region" description="Acidic residues" evidence="11">
    <location>
        <begin position="1"/>
        <end position="16"/>
    </location>
</feature>
<dbReference type="SUPFAM" id="SSF49599">
    <property type="entry name" value="TRAF domain-like"/>
    <property type="match status" value="1"/>
</dbReference>
<dbReference type="InterPro" id="IPR001841">
    <property type="entry name" value="Znf_RING"/>
</dbReference>
<dbReference type="CDD" id="cd16571">
    <property type="entry name" value="RING-HC_SIAHs"/>
    <property type="match status" value="1"/>
</dbReference>
<evidence type="ECO:0000256" key="10">
    <source>
        <dbReference type="PROSITE-ProRule" id="PRU00455"/>
    </source>
</evidence>
<evidence type="ECO:0000256" key="1">
    <source>
        <dbReference type="ARBA" id="ARBA00000900"/>
    </source>
</evidence>
<dbReference type="EC" id="2.3.2.27" evidence="4"/>
<gene>
    <name evidence="14" type="ORF">KUF71_006808</name>
</gene>
<evidence type="ECO:0000256" key="4">
    <source>
        <dbReference type="ARBA" id="ARBA00012483"/>
    </source>
</evidence>
<evidence type="ECO:0000259" key="13">
    <source>
        <dbReference type="PROSITE" id="PS51081"/>
    </source>
</evidence>
<evidence type="ECO:0000313" key="15">
    <source>
        <dbReference type="Proteomes" id="UP001219518"/>
    </source>
</evidence>
<evidence type="ECO:0000256" key="3">
    <source>
        <dbReference type="ARBA" id="ARBA00009119"/>
    </source>
</evidence>
<sequence>MASSDGDGENSSEDALEGLTQALSSDDEDEEDERGLRLVRTALPAVPPHRLGPPGGGGSGRFVFALSGFRGFSMSSGGRVGRPPRPRRLASVLAVRTPARTYSRRATLLDGARSRSPVLTHLTAYRSCGHLARPIDLPAFSRWHSPLVISTSSDPPLASLGGEGFEDRAADEDDVMEEDGALADEDDDDENVRYRLTSSDESVDMIFEVEDDAETDETETAAGVTQDEEEGEEEDEEDGEEGGEVEGGDEEEEEQVDEVGEAAVSDEEAGDDEEDEEEEEENGDEDEGNDEEEEEADDEHEEEEESAAAQEAVLSLGDGMEVGEEMDEDEGGEEEREEEDDEGNEGGESAAVAPAVALPQAQPRAPSDTSAPPPAAPAPNDTSAMPVPPLPEPQPGLVGSLLEILECPVCYEPMRPPIWQCSRGHMVCKDCAPRLKRCPTCRCTARRSRNCTMEKVCAQLQYPCRFHPRGCGVTLPPAELDGHELVACAYRDSPCRVPRCSWRGVDTQLRAHARAAHAGLSKAGRAGAPVTMRVPVWGSNMRHCRLLDHATHVYFVHFLVDSGDEDLRHSLLEWKVTRTFTLKFRYSLWKVLENWKIRYLVNHGKSDRKCQEPKCENPGASGPFRSRGTLPLLYPRLAWRRVALGRSTLSGCVQLFGPAAQARDLEYRMELDERERPRRHQHHQHRDALQRVADIQERINYFQVGQQEEQGTAALGTRLPAGAPAPGCRGA</sequence>
<dbReference type="Proteomes" id="UP001219518">
    <property type="component" value="Unassembled WGS sequence"/>
</dbReference>
<evidence type="ECO:0000256" key="9">
    <source>
        <dbReference type="ARBA" id="ARBA00022833"/>
    </source>
</evidence>
<dbReference type="Gene3D" id="3.30.40.10">
    <property type="entry name" value="Zinc/RING finger domain, C3HC4 (zinc finger)"/>
    <property type="match status" value="2"/>
</dbReference>
<protein>
    <recommendedName>
        <fullName evidence="4">RING-type E3 ubiquitin transferase</fullName>
        <ecNumber evidence="4">2.3.2.27</ecNumber>
    </recommendedName>
</protein>
<feature type="compositionally biased region" description="Low complexity" evidence="11">
    <location>
        <begin position="347"/>
        <end position="370"/>
    </location>
</feature>
<evidence type="ECO:0000256" key="7">
    <source>
        <dbReference type="ARBA" id="ARBA00022771"/>
    </source>
</evidence>
<evidence type="ECO:0000313" key="14">
    <source>
        <dbReference type="EMBL" id="KAK3917224.1"/>
    </source>
</evidence>
<evidence type="ECO:0000256" key="2">
    <source>
        <dbReference type="ARBA" id="ARBA00004906"/>
    </source>
</evidence>
<reference evidence="14" key="2">
    <citation type="journal article" date="2023" name="BMC Genomics">
        <title>Pest status, molecular evolution, and epigenetic factors derived from the genome assembly of Frankliniella fusca, a thysanopteran phytovirus vector.</title>
        <authorList>
            <person name="Catto M.A."/>
            <person name="Labadie P.E."/>
            <person name="Jacobson A.L."/>
            <person name="Kennedy G.G."/>
            <person name="Srinivasan R."/>
            <person name="Hunt B.G."/>
        </authorList>
    </citation>
    <scope>NUCLEOTIDE SEQUENCE</scope>
    <source>
        <strain evidence="14">PL_HMW_Pooled</strain>
    </source>
</reference>
<dbReference type="PROSITE" id="PS50089">
    <property type="entry name" value="ZF_RING_2"/>
    <property type="match status" value="1"/>
</dbReference>
<dbReference type="PROSITE" id="PS51081">
    <property type="entry name" value="ZF_SIAH"/>
    <property type="match status" value="1"/>
</dbReference>
<keyword evidence="8" id="KW-0833">Ubl conjugation pathway</keyword>
<comment type="caution">
    <text evidence="14">The sequence shown here is derived from an EMBL/GenBank/DDBJ whole genome shotgun (WGS) entry which is preliminary data.</text>
</comment>
<feature type="compositionally biased region" description="Acidic residues" evidence="11">
    <location>
        <begin position="321"/>
        <end position="345"/>
    </location>
</feature>
<dbReference type="AlphaFoldDB" id="A0AAE1LFV9"/>
<dbReference type="GO" id="GO:0043161">
    <property type="term" value="P:proteasome-mediated ubiquitin-dependent protein catabolic process"/>
    <property type="evidence" value="ECO:0007669"/>
    <property type="project" value="TreeGrafter"/>
</dbReference>